<dbReference type="AlphaFoldDB" id="A0A9P9DE90"/>
<sequence>MAHQAYALPWQTLADNFKFVHANPRYHSLTNLYPCSKPGQGKQLQHFAKVFARVISDYATIERKKYDEEYAPPDHDDDIIISDTTVKNIKNVVNEFMKQELEEDPSFGTEPLLQRDRTMGPWMDVMTWNSCHPGRCIVVMDELLKTLLLYGEMETLFRIAAHPRIRLSKMWTDHRQFAFDLDDYGFGEVKEAALLAYICLNVFFLKPELYDPECRQQMLKEKAKRKIPVMSPEVYDYRLTAAYQQMLVYCTGTGYPYANHGAHKIPHREFYGVPFGMYTSRVHWHDKRNYYLRYGRFPLRDLVDKNFPTKYIPNKSDIPTVINLLHKKNLPTELALQILELADYTSRGRLPVRDDPLSFDNAEELKKYLSYCWKLLVRTEMLLKANGTSLDWEYEVTEVIYKLFGLPYPQMSTVAVERKWVVDDIVPGEVNEGRKRRTFI</sequence>
<name>A0A9P9DE90_9PLEO</name>
<protein>
    <submittedName>
        <fullName evidence="1">Uncharacterized protein</fullName>
    </submittedName>
</protein>
<proteinExistence type="predicted"/>
<gene>
    <name evidence="1" type="ORF">B0J11DRAFT_536438</name>
</gene>
<dbReference type="EMBL" id="JAGMWT010000013">
    <property type="protein sequence ID" value="KAH7117658.1"/>
    <property type="molecule type" value="Genomic_DNA"/>
</dbReference>
<reference evidence="1" key="1">
    <citation type="journal article" date="2021" name="Nat. Commun.">
        <title>Genetic determinants of endophytism in the Arabidopsis root mycobiome.</title>
        <authorList>
            <person name="Mesny F."/>
            <person name="Miyauchi S."/>
            <person name="Thiergart T."/>
            <person name="Pickel B."/>
            <person name="Atanasova L."/>
            <person name="Karlsson M."/>
            <person name="Huettel B."/>
            <person name="Barry K.W."/>
            <person name="Haridas S."/>
            <person name="Chen C."/>
            <person name="Bauer D."/>
            <person name="Andreopoulos W."/>
            <person name="Pangilinan J."/>
            <person name="LaButti K."/>
            <person name="Riley R."/>
            <person name="Lipzen A."/>
            <person name="Clum A."/>
            <person name="Drula E."/>
            <person name="Henrissat B."/>
            <person name="Kohler A."/>
            <person name="Grigoriev I.V."/>
            <person name="Martin F.M."/>
            <person name="Hacquard S."/>
        </authorList>
    </citation>
    <scope>NUCLEOTIDE SEQUENCE</scope>
    <source>
        <strain evidence="1">MPI-CAGE-CH-0243</strain>
    </source>
</reference>
<keyword evidence="2" id="KW-1185">Reference proteome</keyword>
<evidence type="ECO:0000313" key="2">
    <source>
        <dbReference type="Proteomes" id="UP000700596"/>
    </source>
</evidence>
<accession>A0A9P9DE90</accession>
<comment type="caution">
    <text evidence="1">The sequence shown here is derived from an EMBL/GenBank/DDBJ whole genome shotgun (WGS) entry which is preliminary data.</text>
</comment>
<organism evidence="1 2">
    <name type="scientific">Dendryphion nanum</name>
    <dbReference type="NCBI Taxonomy" id="256645"/>
    <lineage>
        <taxon>Eukaryota</taxon>
        <taxon>Fungi</taxon>
        <taxon>Dikarya</taxon>
        <taxon>Ascomycota</taxon>
        <taxon>Pezizomycotina</taxon>
        <taxon>Dothideomycetes</taxon>
        <taxon>Pleosporomycetidae</taxon>
        <taxon>Pleosporales</taxon>
        <taxon>Torulaceae</taxon>
        <taxon>Dendryphion</taxon>
    </lineage>
</organism>
<evidence type="ECO:0000313" key="1">
    <source>
        <dbReference type="EMBL" id="KAH7117658.1"/>
    </source>
</evidence>
<dbReference type="Proteomes" id="UP000700596">
    <property type="component" value="Unassembled WGS sequence"/>
</dbReference>
<dbReference type="OrthoDB" id="3204049at2759"/>